<dbReference type="UniPathway" id="UPA00558">
    <property type="reaction ID" value="UER00616"/>
</dbReference>
<keyword evidence="8 12" id="KW-0594">Phospholipid biosynthesis</keyword>
<keyword evidence="3 12" id="KW-0812">Transmembrane</keyword>
<keyword evidence="7 12" id="KW-0472">Membrane</keyword>
<feature type="transmembrane region" description="Helical" evidence="14">
    <location>
        <begin position="20"/>
        <end position="37"/>
    </location>
</feature>
<protein>
    <recommendedName>
        <fullName evidence="12">Phosphatidylserine decarboxylase proenzyme 1, mitochondrial</fullName>
        <ecNumber evidence="12">4.1.1.65</ecNumber>
    </recommendedName>
    <component>
        <recommendedName>
            <fullName evidence="12">Phosphatidylserine decarboxylase 1 beta chain</fullName>
        </recommendedName>
    </component>
    <component>
        <recommendedName>
            <fullName evidence="12">Phosphatidylserine decarboxylase 1 alpha chain</fullName>
        </recommendedName>
    </component>
</protein>
<comment type="similarity">
    <text evidence="12">Belongs to the phosphatidylserine decarboxylase family. PSD-B subfamily. Eukaryotic type I sub-subfamily.</text>
</comment>
<comment type="subunit">
    <text evidence="12">Heterodimer of a large membrane-associated beta subunit and a small pyruvoyl-containing alpha subunit.</text>
</comment>
<feature type="compositionally biased region" description="Gly residues" evidence="13">
    <location>
        <begin position="393"/>
        <end position="403"/>
    </location>
</feature>
<dbReference type="InterPro" id="IPR033661">
    <property type="entry name" value="PSD_type1_euk"/>
</dbReference>
<keyword evidence="4 12" id="KW-0210">Decarboxylase</keyword>
<comment type="PTM">
    <text evidence="12">Is synthesized initially as an inactive proenzyme. Formation of the active enzyme involves a self-maturation process in which the active site pyruvoyl group is generated from an internal serine residue via an autocatalytic post-translational modification. Two non-identical subunits are generated from the proenzyme in this reaction, and the pyruvate is formed at the N-terminus of the alpha chain, which is derived from the carboxyl end of the proenzyme. The autoendoproteolytic cleavage occurs by a canonical serine protease mechanism, in which the side chain hydroxyl group of the serine supplies its oxygen atom to form the C-terminus of the beta chain, while the remainder of the serine residue undergoes an oxidative deamination to produce ammonia and the pyruvoyl prosthetic group on the alpha chain. During this reaction, the Ser that is part of the protease active site of the proenzyme becomes the pyruvoyl prosthetic group, which constitutes an essential element of the active site of the mature decarboxylase.</text>
</comment>
<evidence type="ECO:0000256" key="10">
    <source>
        <dbReference type="ARBA" id="ARBA00023264"/>
    </source>
</evidence>
<feature type="active site" description="Charge relay system; for autoendoproteolytic cleavage activity" evidence="12">
    <location>
        <position position="151"/>
    </location>
</feature>
<dbReference type="VEuPathDB" id="FungiDB:BD410DRAFT_770352"/>
<evidence type="ECO:0000256" key="12">
    <source>
        <dbReference type="HAMAP-Rule" id="MF_03208"/>
    </source>
</evidence>
<dbReference type="AlphaFoldDB" id="A0A4Y7Q401"/>
<comment type="subcellular location">
    <molecule>Phosphatidylserine decarboxylase 1 alpha chain</molecule>
    <subcellularLocation>
        <location evidence="12">Mitochondrion inner membrane</location>
        <topology evidence="12">Peripheral membrane protein</topology>
        <orientation evidence="12">Intermembrane side</orientation>
    </subcellularLocation>
    <text evidence="12">Anchored to the mitochondrial inner membrane through its interaction with the integral membrane beta chain.</text>
</comment>
<dbReference type="EMBL" id="ML170175">
    <property type="protein sequence ID" value="TDL22314.1"/>
    <property type="molecule type" value="Genomic_DNA"/>
</dbReference>
<comment type="function">
    <text evidence="12">Catalyzes the formation of phosphatidylethanolamine (PtdEtn) from phosphatidylserine (PtdSer). Plays a central role in phospholipid metabolism and in the interorganelle trafficking of phosphatidylserine.</text>
</comment>
<dbReference type="NCBIfam" id="TIGR00163">
    <property type="entry name" value="PS_decarb"/>
    <property type="match status" value="1"/>
</dbReference>
<keyword evidence="12" id="KW-0865">Zymogen</keyword>
<comment type="catalytic activity">
    <reaction evidence="12">
        <text>a 1,2-diacyl-sn-glycero-3-phospho-L-serine + H(+) = a 1,2-diacyl-sn-glycero-3-phosphoethanolamine + CO2</text>
        <dbReference type="Rhea" id="RHEA:20828"/>
        <dbReference type="ChEBI" id="CHEBI:15378"/>
        <dbReference type="ChEBI" id="CHEBI:16526"/>
        <dbReference type="ChEBI" id="CHEBI:57262"/>
        <dbReference type="ChEBI" id="CHEBI:64612"/>
        <dbReference type="EC" id="4.1.1.65"/>
    </reaction>
</comment>
<dbReference type="InterPro" id="IPR033177">
    <property type="entry name" value="PSD-B"/>
</dbReference>
<dbReference type="STRING" id="50990.A0A4Y7Q401"/>
<feature type="active site" description="Schiff-base intermediate with substrate; via pyruvic acid; for decarboxylase activity" evidence="12">
    <location>
        <position position="441"/>
    </location>
</feature>
<organism evidence="15 16">
    <name type="scientific">Rickenella mellea</name>
    <dbReference type="NCBI Taxonomy" id="50990"/>
    <lineage>
        <taxon>Eukaryota</taxon>
        <taxon>Fungi</taxon>
        <taxon>Dikarya</taxon>
        <taxon>Basidiomycota</taxon>
        <taxon>Agaricomycotina</taxon>
        <taxon>Agaricomycetes</taxon>
        <taxon>Hymenochaetales</taxon>
        <taxon>Rickenellaceae</taxon>
        <taxon>Rickenella</taxon>
    </lineage>
</organism>
<feature type="compositionally biased region" description="Polar residues" evidence="13">
    <location>
        <begin position="226"/>
        <end position="235"/>
    </location>
</feature>
<evidence type="ECO:0000313" key="16">
    <source>
        <dbReference type="Proteomes" id="UP000294933"/>
    </source>
</evidence>
<dbReference type="HAMAP" id="MF_03208">
    <property type="entry name" value="PS_decarb_PSD_B_type1_euk"/>
    <property type="match status" value="1"/>
</dbReference>
<dbReference type="GO" id="GO:0004609">
    <property type="term" value="F:phosphatidylserine decarboxylase activity"/>
    <property type="evidence" value="ECO:0007669"/>
    <property type="project" value="UniProtKB-UniRule"/>
</dbReference>
<evidence type="ECO:0000256" key="8">
    <source>
        <dbReference type="ARBA" id="ARBA00023209"/>
    </source>
</evidence>
<dbReference type="PANTHER" id="PTHR10067">
    <property type="entry name" value="PHOSPHATIDYLSERINE DECARBOXYLASE"/>
    <property type="match status" value="1"/>
</dbReference>
<dbReference type="PANTHER" id="PTHR10067:SF6">
    <property type="entry name" value="PHOSPHATIDYLSERINE DECARBOXYLASE PROENZYME, MITOCHONDRIAL"/>
    <property type="match status" value="1"/>
</dbReference>
<feature type="active site" description="Charge relay system; for autoendoproteolytic cleavage activity" evidence="12">
    <location>
        <position position="441"/>
    </location>
</feature>
<feature type="active site" description="Charge relay system; for autoendoproteolytic cleavage activity" evidence="12">
    <location>
        <position position="314"/>
    </location>
</feature>
<dbReference type="GO" id="GO:0005743">
    <property type="term" value="C:mitochondrial inner membrane"/>
    <property type="evidence" value="ECO:0007669"/>
    <property type="project" value="UniProtKB-SubCell"/>
</dbReference>
<evidence type="ECO:0000256" key="14">
    <source>
        <dbReference type="SAM" id="Phobius"/>
    </source>
</evidence>
<dbReference type="GO" id="GO:0016540">
    <property type="term" value="P:protein autoprocessing"/>
    <property type="evidence" value="ECO:0007669"/>
    <property type="project" value="UniProtKB-UniRule"/>
</dbReference>
<evidence type="ECO:0000256" key="1">
    <source>
        <dbReference type="ARBA" id="ARBA00005189"/>
    </source>
</evidence>
<comment type="pathway">
    <text evidence="1">Lipid metabolism.</text>
</comment>
<dbReference type="Proteomes" id="UP000294933">
    <property type="component" value="Unassembled WGS sequence"/>
</dbReference>
<keyword evidence="16" id="KW-1185">Reference proteome</keyword>
<proteinExistence type="inferred from homology"/>
<feature type="chain" id="PRO_5023333322" description="Phosphatidylserine decarboxylase 1 alpha chain" evidence="12">
    <location>
        <begin position="441"/>
        <end position="476"/>
    </location>
</feature>
<comment type="cofactor">
    <cofactor evidence="12">
        <name>pyruvate</name>
        <dbReference type="ChEBI" id="CHEBI:15361"/>
    </cofactor>
    <text evidence="12">Binds 1 pyruvoyl group covalently per subunit.</text>
</comment>
<dbReference type="OrthoDB" id="4330at2759"/>
<feature type="topological domain" description="Mitochondrial matrix" evidence="12">
    <location>
        <begin position="1"/>
        <end position="20"/>
    </location>
</feature>
<accession>A0A4Y7Q401</accession>
<reference evidence="15 16" key="1">
    <citation type="submission" date="2018-06" db="EMBL/GenBank/DDBJ databases">
        <title>A transcriptomic atlas of mushroom development highlights an independent origin of complex multicellularity.</title>
        <authorList>
            <consortium name="DOE Joint Genome Institute"/>
            <person name="Krizsan K."/>
            <person name="Almasi E."/>
            <person name="Merenyi Z."/>
            <person name="Sahu N."/>
            <person name="Viragh M."/>
            <person name="Koszo T."/>
            <person name="Mondo S."/>
            <person name="Kiss B."/>
            <person name="Balint B."/>
            <person name="Kues U."/>
            <person name="Barry K."/>
            <person name="Hegedus J.C."/>
            <person name="Henrissat B."/>
            <person name="Johnson J."/>
            <person name="Lipzen A."/>
            <person name="Ohm R."/>
            <person name="Nagy I."/>
            <person name="Pangilinan J."/>
            <person name="Yan J."/>
            <person name="Xiong Y."/>
            <person name="Grigoriev I.V."/>
            <person name="Hibbett D.S."/>
            <person name="Nagy L.G."/>
        </authorList>
    </citation>
    <scope>NUCLEOTIDE SEQUENCE [LARGE SCALE GENOMIC DNA]</scope>
    <source>
        <strain evidence="15 16">SZMC22713</strain>
    </source>
</reference>
<comment type="subcellular location">
    <molecule>Phosphatidylserine decarboxylase 1 beta chain</molecule>
    <subcellularLocation>
        <location evidence="12">Mitochondrion inner membrane</location>
        <topology evidence="12">Single-pass membrane protein</topology>
        <orientation evidence="12">Intermembrane side</orientation>
    </subcellularLocation>
</comment>
<keyword evidence="2 12" id="KW-0444">Lipid biosynthesis</keyword>
<keyword evidence="5 12" id="KW-1133">Transmembrane helix</keyword>
<gene>
    <name evidence="12" type="primary">PSD1</name>
    <name evidence="15" type="ORF">BD410DRAFT_770352</name>
</gene>
<keyword evidence="11 12" id="KW-0670">Pyruvate</keyword>
<feature type="topological domain" description="Mitochondrial intermembrane" evidence="12">
    <location>
        <begin position="40"/>
        <end position="476"/>
    </location>
</feature>
<keyword evidence="6 12" id="KW-0443">Lipid metabolism</keyword>
<evidence type="ECO:0000256" key="11">
    <source>
        <dbReference type="ARBA" id="ARBA00023317"/>
    </source>
</evidence>
<feature type="modified residue" description="Pyruvic acid (Ser); by autocatalysis" evidence="12">
    <location>
        <position position="441"/>
    </location>
</feature>
<evidence type="ECO:0000256" key="2">
    <source>
        <dbReference type="ARBA" id="ARBA00022516"/>
    </source>
</evidence>
<dbReference type="GO" id="GO:0006646">
    <property type="term" value="P:phosphatidylethanolamine biosynthetic process"/>
    <property type="evidence" value="ECO:0007669"/>
    <property type="project" value="UniProtKB-UniRule"/>
</dbReference>
<feature type="site" description="Cleavage (non-hydrolytic); by autocatalysis" evidence="12">
    <location>
        <begin position="440"/>
        <end position="441"/>
    </location>
</feature>
<feature type="region of interest" description="Disordered" evidence="13">
    <location>
        <begin position="226"/>
        <end position="271"/>
    </location>
</feature>
<evidence type="ECO:0000256" key="5">
    <source>
        <dbReference type="ARBA" id="ARBA00022989"/>
    </source>
</evidence>
<feature type="chain" id="PRO_5023333323" description="Phosphatidylserine decarboxylase 1 beta chain" evidence="12">
    <location>
        <begin position="1"/>
        <end position="440"/>
    </location>
</feature>
<evidence type="ECO:0000313" key="15">
    <source>
        <dbReference type="EMBL" id="TDL22314.1"/>
    </source>
</evidence>
<keyword evidence="12" id="KW-0496">Mitochondrion</keyword>
<keyword evidence="9 12" id="KW-0456">Lyase</keyword>
<evidence type="ECO:0000256" key="3">
    <source>
        <dbReference type="ARBA" id="ARBA00022692"/>
    </source>
</evidence>
<evidence type="ECO:0000256" key="7">
    <source>
        <dbReference type="ARBA" id="ARBA00023136"/>
    </source>
</evidence>
<sequence>MTVKDAEKLAHAWRTTPTKWYPLPLIVGALLLVAINFRKQQRRHSKDEPHVQLDDNGREVIRLKGPWSVHVLGALPLRNMSRLWGYLNSLELPVWFRPTGFRIYAFIFGCNLEEAEFDDLTRYKSLGDFFYRRLKDGVRPIDTALLVSPADGKVLHFGTVQGMRVEQVKGMSYSLDALLGSPASPSTPTSQTISFENRDHAIVHDREFANVNGIEYSLNQLIGASSASKSNQETPPGTPDDSQPRKHGEQTDASIPHPDTPPSLSHDASVAASVGLRPSLDRSSTTSTSPQIKPQNRLFFAVIYLAPGDYHRFHSPSAWVVEKRRHFVGELFSVSPYMAARLGNLFVLNERVALLGRWRHGFFSTVPVGATNVGSILLNFDRELRTNERTTRGAGGGGGGGRRGLPPPGTFTEAVYSNASAVLGGQPLKAGEEMGGFCLGSTIVLVFEAPKEFVFDVHAGQRVRVGQRLGDLRGTK</sequence>
<name>A0A4Y7Q401_9AGAM</name>
<evidence type="ECO:0000256" key="13">
    <source>
        <dbReference type="SAM" id="MobiDB-lite"/>
    </source>
</evidence>
<keyword evidence="10 12" id="KW-1208">Phospholipid metabolism</keyword>
<keyword evidence="12" id="KW-0999">Mitochondrion inner membrane</keyword>
<dbReference type="InterPro" id="IPR003817">
    <property type="entry name" value="PS_Dcarbxylase"/>
</dbReference>
<feature type="region of interest" description="Disordered" evidence="13">
    <location>
        <begin position="387"/>
        <end position="409"/>
    </location>
</feature>
<comment type="pathway">
    <text evidence="12">Phospholipid metabolism; phosphatidylethanolamine biosynthesis; phosphatidylethanolamine from CDP-diacylglycerol: step 2/2.</text>
</comment>
<evidence type="ECO:0000256" key="6">
    <source>
        <dbReference type="ARBA" id="ARBA00023098"/>
    </source>
</evidence>
<evidence type="ECO:0000256" key="4">
    <source>
        <dbReference type="ARBA" id="ARBA00022793"/>
    </source>
</evidence>
<dbReference type="Pfam" id="PF02666">
    <property type="entry name" value="PS_Dcarbxylase"/>
    <property type="match status" value="2"/>
</dbReference>
<dbReference type="EC" id="4.1.1.65" evidence="12"/>
<evidence type="ECO:0000256" key="9">
    <source>
        <dbReference type="ARBA" id="ARBA00023239"/>
    </source>
</evidence>